<evidence type="ECO:0000256" key="2">
    <source>
        <dbReference type="ARBA" id="ARBA00023125"/>
    </source>
</evidence>
<dbReference type="Pfam" id="PF06445">
    <property type="entry name" value="GyrI-like"/>
    <property type="match status" value="1"/>
</dbReference>
<evidence type="ECO:0000313" key="5">
    <source>
        <dbReference type="EMBL" id="SMC13456.1"/>
    </source>
</evidence>
<dbReference type="InterPro" id="IPR018060">
    <property type="entry name" value="HTH_AraC"/>
</dbReference>
<dbReference type="PANTHER" id="PTHR40055:SF1">
    <property type="entry name" value="TRANSCRIPTIONAL REGULATOR YGIV-RELATED"/>
    <property type="match status" value="1"/>
</dbReference>
<protein>
    <submittedName>
        <fullName evidence="5">Transposon Tn10 TetD protein</fullName>
    </submittedName>
</protein>
<dbReference type="InterPro" id="IPR020449">
    <property type="entry name" value="Tscrpt_reg_AraC-type_HTH"/>
</dbReference>
<dbReference type="GO" id="GO:0043565">
    <property type="term" value="F:sequence-specific DNA binding"/>
    <property type="evidence" value="ECO:0007669"/>
    <property type="project" value="InterPro"/>
</dbReference>
<dbReference type="InterPro" id="IPR011256">
    <property type="entry name" value="Reg_factor_effector_dom_sf"/>
</dbReference>
<keyword evidence="6" id="KW-1185">Reference proteome</keyword>
<accession>A0A1X7BUX4</accession>
<dbReference type="InterPro" id="IPR029442">
    <property type="entry name" value="GyrI-like"/>
</dbReference>
<dbReference type="InterPro" id="IPR009057">
    <property type="entry name" value="Homeodomain-like_sf"/>
</dbReference>
<dbReference type="InterPro" id="IPR010499">
    <property type="entry name" value="AraC_E-bd"/>
</dbReference>
<proteinExistence type="predicted"/>
<dbReference type="Gene3D" id="3.20.80.10">
    <property type="entry name" value="Regulatory factor, effector binding domain"/>
    <property type="match status" value="1"/>
</dbReference>
<dbReference type="SMART" id="SM00871">
    <property type="entry name" value="AraC_E_bind"/>
    <property type="match status" value="1"/>
</dbReference>
<dbReference type="AlphaFoldDB" id="A0A1X7BUX4"/>
<name>A0A1X7BUX4_9RHOB</name>
<dbReference type="SUPFAM" id="SSF46689">
    <property type="entry name" value="Homeodomain-like"/>
    <property type="match status" value="2"/>
</dbReference>
<organism evidence="5 6">
    <name type="scientific">Roseovarius aestuarii</name>
    <dbReference type="NCBI Taxonomy" id="475083"/>
    <lineage>
        <taxon>Bacteria</taxon>
        <taxon>Pseudomonadati</taxon>
        <taxon>Pseudomonadota</taxon>
        <taxon>Alphaproteobacteria</taxon>
        <taxon>Rhodobacterales</taxon>
        <taxon>Roseobacteraceae</taxon>
        <taxon>Roseovarius</taxon>
    </lineage>
</organism>
<dbReference type="Gene3D" id="1.10.10.60">
    <property type="entry name" value="Homeodomain-like"/>
    <property type="match status" value="2"/>
</dbReference>
<evidence type="ECO:0000259" key="4">
    <source>
        <dbReference type="PROSITE" id="PS01124"/>
    </source>
</evidence>
<dbReference type="Pfam" id="PF12833">
    <property type="entry name" value="HTH_18"/>
    <property type="match status" value="1"/>
</dbReference>
<dbReference type="PRINTS" id="PR00032">
    <property type="entry name" value="HTHARAC"/>
</dbReference>
<dbReference type="InterPro" id="IPR050908">
    <property type="entry name" value="SmbC-like"/>
</dbReference>
<gene>
    <name evidence="5" type="primary">tetD</name>
    <name evidence="5" type="ORF">ROA7745_03304</name>
</gene>
<evidence type="ECO:0000313" key="6">
    <source>
        <dbReference type="Proteomes" id="UP000193224"/>
    </source>
</evidence>
<dbReference type="RefSeq" id="WP_085801396.1">
    <property type="nucleotide sequence ID" value="NZ_FWXB01000014.1"/>
</dbReference>
<reference evidence="5 6" key="1">
    <citation type="submission" date="2017-03" db="EMBL/GenBank/DDBJ databases">
        <authorList>
            <person name="Afonso C.L."/>
            <person name="Miller P.J."/>
            <person name="Scott M.A."/>
            <person name="Spackman E."/>
            <person name="Goraichik I."/>
            <person name="Dimitrov K.M."/>
            <person name="Suarez D.L."/>
            <person name="Swayne D.E."/>
        </authorList>
    </citation>
    <scope>NUCLEOTIDE SEQUENCE [LARGE SCALE GENOMIC DNA]</scope>
    <source>
        <strain evidence="5 6">CECT 7745</strain>
    </source>
</reference>
<dbReference type="PROSITE" id="PS01124">
    <property type="entry name" value="HTH_ARAC_FAMILY_2"/>
    <property type="match status" value="1"/>
</dbReference>
<keyword evidence="1" id="KW-0805">Transcription regulation</keyword>
<dbReference type="GO" id="GO:0003700">
    <property type="term" value="F:DNA-binding transcription factor activity"/>
    <property type="evidence" value="ECO:0007669"/>
    <property type="project" value="InterPro"/>
</dbReference>
<feature type="domain" description="HTH araC/xylS-type" evidence="4">
    <location>
        <begin position="14"/>
        <end position="113"/>
    </location>
</feature>
<keyword evidence="2" id="KW-0238">DNA-binding</keyword>
<keyword evidence="3" id="KW-0804">Transcription</keyword>
<evidence type="ECO:0000256" key="1">
    <source>
        <dbReference type="ARBA" id="ARBA00023015"/>
    </source>
</evidence>
<dbReference type="OrthoDB" id="9783876at2"/>
<evidence type="ECO:0000256" key="3">
    <source>
        <dbReference type="ARBA" id="ARBA00023163"/>
    </source>
</evidence>
<dbReference type="EMBL" id="FWXB01000014">
    <property type="protein sequence ID" value="SMC13456.1"/>
    <property type="molecule type" value="Genomic_DNA"/>
</dbReference>
<sequence length="306" mass="34311">MQPAPISISHRGVNRAISLIQRDPAASLDLDEIADTACLSKFHFCRLFRRHMGETPVSFLWRTRLEHSALVFDYGASKSITETALEYGFSSPEAFSRAFSRTIGLSPRSFLFNTDPTTPKVAPEVQEHTQAQGGLRLEKISPAFDTRVRIEYLPACQVAFRRRKGPYNYYGNRHSGIGDGFREVIGHAHRQGLVTADSIAIGVSHNSPRLTRPEHCLYDMCVSTDKHVTHARNLDVQTLAGGRFAILSVNCPTYLIAEYWNWLTFDWLPQSGETPGVGSSFERYDVAELRSNPTSGHVELCLRLRA</sequence>
<dbReference type="SUPFAM" id="SSF55136">
    <property type="entry name" value="Probable bacterial effector-binding domain"/>
    <property type="match status" value="1"/>
</dbReference>
<dbReference type="Proteomes" id="UP000193224">
    <property type="component" value="Unassembled WGS sequence"/>
</dbReference>
<dbReference type="SMART" id="SM00342">
    <property type="entry name" value="HTH_ARAC"/>
    <property type="match status" value="1"/>
</dbReference>
<dbReference type="PANTHER" id="PTHR40055">
    <property type="entry name" value="TRANSCRIPTIONAL REGULATOR YGIV-RELATED"/>
    <property type="match status" value="1"/>
</dbReference>